<sequence length="181" mass="19884">MRSRGGDVSLGEDELGVEGALRIFAEEIGLSFHTVRAYRWVAARWPADRRQEGVSFEVHRILASAPDAFERIKDPPVNERTGRRQWSGDAANWVTGWATATPVTVQEKVESIRGLTVDETVAVQGACELLQRLEVAMRDRQALTAFLALHFMPGGRVQVGDSPGRAVSPGETRLGADEFAQ</sequence>
<reference evidence="3" key="1">
    <citation type="journal article" date="2019" name="Int. J. Syst. Evol. Microbiol.">
        <title>The Global Catalogue of Microorganisms (GCM) 10K type strain sequencing project: providing services to taxonomists for standard genome sequencing and annotation.</title>
        <authorList>
            <consortium name="The Broad Institute Genomics Platform"/>
            <consortium name="The Broad Institute Genome Sequencing Center for Infectious Disease"/>
            <person name="Wu L."/>
            <person name="Ma J."/>
        </authorList>
    </citation>
    <scope>NUCLEOTIDE SEQUENCE [LARGE SCALE GENOMIC DNA]</scope>
    <source>
        <strain evidence="3">JCM 4805</strain>
    </source>
</reference>
<keyword evidence="3" id="KW-1185">Reference proteome</keyword>
<protein>
    <recommendedName>
        <fullName evidence="4">Transcriptional regulator</fullName>
    </recommendedName>
</protein>
<feature type="region of interest" description="Disordered" evidence="1">
    <location>
        <begin position="160"/>
        <end position="181"/>
    </location>
</feature>
<evidence type="ECO:0008006" key="4">
    <source>
        <dbReference type="Google" id="ProtNLM"/>
    </source>
</evidence>
<dbReference type="InterPro" id="IPR045683">
    <property type="entry name" value="DUF6192"/>
</dbReference>
<evidence type="ECO:0000313" key="2">
    <source>
        <dbReference type="EMBL" id="GAA0452062.1"/>
    </source>
</evidence>
<dbReference type="Proteomes" id="UP001500909">
    <property type="component" value="Unassembled WGS sequence"/>
</dbReference>
<evidence type="ECO:0000313" key="3">
    <source>
        <dbReference type="Proteomes" id="UP001500909"/>
    </source>
</evidence>
<name>A0ABP3JFQ8_9ACTN</name>
<proteinExistence type="predicted"/>
<organism evidence="2 3">
    <name type="scientific">Streptomyces olivaceiscleroticus</name>
    <dbReference type="NCBI Taxonomy" id="68245"/>
    <lineage>
        <taxon>Bacteria</taxon>
        <taxon>Bacillati</taxon>
        <taxon>Actinomycetota</taxon>
        <taxon>Actinomycetes</taxon>
        <taxon>Kitasatosporales</taxon>
        <taxon>Streptomycetaceae</taxon>
        <taxon>Streptomyces</taxon>
    </lineage>
</organism>
<dbReference type="Pfam" id="PF19691">
    <property type="entry name" value="DUF6192"/>
    <property type="match status" value="1"/>
</dbReference>
<evidence type="ECO:0000256" key="1">
    <source>
        <dbReference type="SAM" id="MobiDB-lite"/>
    </source>
</evidence>
<gene>
    <name evidence="2" type="ORF">GCM10010361_15160</name>
</gene>
<dbReference type="EMBL" id="BAAABY010000009">
    <property type="protein sequence ID" value="GAA0452062.1"/>
    <property type="molecule type" value="Genomic_DNA"/>
</dbReference>
<comment type="caution">
    <text evidence="2">The sequence shown here is derived from an EMBL/GenBank/DDBJ whole genome shotgun (WGS) entry which is preliminary data.</text>
</comment>
<accession>A0ABP3JFQ8</accession>